<dbReference type="SUPFAM" id="SSF54523">
    <property type="entry name" value="Pili subunits"/>
    <property type="match status" value="1"/>
</dbReference>
<dbReference type="InterPro" id="IPR012902">
    <property type="entry name" value="N_methyl_site"/>
</dbReference>
<keyword evidence="7 11" id="KW-0812">Transmembrane</keyword>
<dbReference type="NCBIfam" id="TIGR02532">
    <property type="entry name" value="IV_pilin_GFxxxE"/>
    <property type="match status" value="1"/>
</dbReference>
<accession>A0A4R6PP68</accession>
<dbReference type="AlphaFoldDB" id="A0A4R6PP68"/>
<evidence type="ECO:0000256" key="8">
    <source>
        <dbReference type="ARBA" id="ARBA00022989"/>
    </source>
</evidence>
<evidence type="ECO:0000256" key="5">
    <source>
        <dbReference type="ARBA" id="ARBA00022481"/>
    </source>
</evidence>
<feature type="transmembrane region" description="Helical" evidence="11">
    <location>
        <begin position="12"/>
        <end position="33"/>
    </location>
</feature>
<keyword evidence="8 11" id="KW-1133">Transmembrane helix</keyword>
<dbReference type="Proteomes" id="UP000295531">
    <property type="component" value="Unassembled WGS sequence"/>
</dbReference>
<gene>
    <name evidence="12" type="ORF">DEU29_10269</name>
</gene>
<comment type="caution">
    <text evidence="12">The sequence shown here is derived from an EMBL/GenBank/DDBJ whole genome shotgun (WGS) entry which is preliminary data.</text>
</comment>
<sequence>MAGSRDARGFTLVEVLVTMAIFALIGIVSFTVLDQMSKTKTQSEDAREQLQSMQFSWLMIEQDLRQAVGKPTRPNGTDVVRRYVSSDERLAESDSGLLALVKSGYDNPGLLLPRAELQPVIYRVREGVLERISYAYVNDRSDEPAAQPLMTGVEEFNVRFFRAQQSAGDSLQNQGINSGWQGSWDTEGDMPLAIEITVVSKAYGEIRRQFLTGTPSAVSSNDREGGENANQNED</sequence>
<evidence type="ECO:0000256" key="3">
    <source>
        <dbReference type="ARBA" id="ARBA00021539"/>
    </source>
</evidence>
<comment type="similarity">
    <text evidence="2">Belongs to the GSP J family.</text>
</comment>
<dbReference type="EMBL" id="SNXI01000002">
    <property type="protein sequence ID" value="TDP40169.1"/>
    <property type="molecule type" value="Genomic_DNA"/>
</dbReference>
<keyword evidence="5" id="KW-0488">Methylation</keyword>
<evidence type="ECO:0000256" key="7">
    <source>
        <dbReference type="ARBA" id="ARBA00022692"/>
    </source>
</evidence>
<keyword evidence="9 11" id="KW-0472">Membrane</keyword>
<feature type="region of interest" description="Disordered" evidence="10">
    <location>
        <begin position="214"/>
        <end position="234"/>
    </location>
</feature>
<organism evidence="12 13">
    <name type="scientific">Idiomarina aquatica</name>
    <dbReference type="NCBI Taxonomy" id="1327752"/>
    <lineage>
        <taxon>Bacteria</taxon>
        <taxon>Pseudomonadati</taxon>
        <taxon>Pseudomonadota</taxon>
        <taxon>Gammaproteobacteria</taxon>
        <taxon>Alteromonadales</taxon>
        <taxon>Idiomarinaceae</taxon>
        <taxon>Idiomarina</taxon>
    </lineage>
</organism>
<dbReference type="GO" id="GO:0015627">
    <property type="term" value="C:type II protein secretion system complex"/>
    <property type="evidence" value="ECO:0007669"/>
    <property type="project" value="InterPro"/>
</dbReference>
<dbReference type="Gene3D" id="3.10.610.10">
    <property type="entry name" value="GSPII I/J protein-like"/>
    <property type="match status" value="1"/>
</dbReference>
<evidence type="ECO:0000256" key="11">
    <source>
        <dbReference type="SAM" id="Phobius"/>
    </source>
</evidence>
<evidence type="ECO:0000256" key="10">
    <source>
        <dbReference type="SAM" id="MobiDB-lite"/>
    </source>
</evidence>
<dbReference type="InterPro" id="IPR010055">
    <property type="entry name" value="T2SS_protein-GspJ"/>
</dbReference>
<dbReference type="OrthoDB" id="9794345at2"/>
<evidence type="ECO:0000256" key="6">
    <source>
        <dbReference type="ARBA" id="ARBA00022519"/>
    </source>
</evidence>
<dbReference type="PROSITE" id="PS00409">
    <property type="entry name" value="PROKAR_NTER_METHYL"/>
    <property type="match status" value="1"/>
</dbReference>
<dbReference type="GO" id="GO:0015628">
    <property type="term" value="P:protein secretion by the type II secretion system"/>
    <property type="evidence" value="ECO:0007669"/>
    <property type="project" value="InterPro"/>
</dbReference>
<proteinExistence type="inferred from homology"/>
<name>A0A4R6PP68_9GAMM</name>
<dbReference type="Pfam" id="PF07963">
    <property type="entry name" value="N_methyl"/>
    <property type="match status" value="1"/>
</dbReference>
<dbReference type="Pfam" id="PF11612">
    <property type="entry name" value="T2SSJ"/>
    <property type="match status" value="1"/>
</dbReference>
<dbReference type="RefSeq" id="WP_133538641.1">
    <property type="nucleotide sequence ID" value="NZ_SNXI01000002.1"/>
</dbReference>
<keyword evidence="4" id="KW-1003">Cell membrane</keyword>
<evidence type="ECO:0000313" key="13">
    <source>
        <dbReference type="Proteomes" id="UP000295531"/>
    </source>
</evidence>
<evidence type="ECO:0000313" key="12">
    <source>
        <dbReference type="EMBL" id="TDP40169.1"/>
    </source>
</evidence>
<dbReference type="PANTHER" id="PTHR39583">
    <property type="entry name" value="TYPE II SECRETION SYSTEM PROTEIN J-RELATED"/>
    <property type="match status" value="1"/>
</dbReference>
<comment type="subcellular location">
    <subcellularLocation>
        <location evidence="1">Cell inner membrane</location>
        <topology evidence="1">Single-pass membrane protein</topology>
    </subcellularLocation>
</comment>
<evidence type="ECO:0000256" key="1">
    <source>
        <dbReference type="ARBA" id="ARBA00004377"/>
    </source>
</evidence>
<dbReference type="NCBIfam" id="TIGR01711">
    <property type="entry name" value="gspJ"/>
    <property type="match status" value="1"/>
</dbReference>
<evidence type="ECO:0000256" key="9">
    <source>
        <dbReference type="ARBA" id="ARBA00023136"/>
    </source>
</evidence>
<reference evidence="12 13" key="1">
    <citation type="submission" date="2019-03" db="EMBL/GenBank/DDBJ databases">
        <title>Freshwater and sediment microbial communities from various areas in North America, analyzing microbe dynamics in response to fracking.</title>
        <authorList>
            <person name="Lamendella R."/>
        </authorList>
    </citation>
    <scope>NUCLEOTIDE SEQUENCE [LARGE SCALE GENOMIC DNA]</scope>
    <source>
        <strain evidence="12 13">18_TX</strain>
    </source>
</reference>
<keyword evidence="13" id="KW-1185">Reference proteome</keyword>
<evidence type="ECO:0000256" key="4">
    <source>
        <dbReference type="ARBA" id="ARBA00022475"/>
    </source>
</evidence>
<keyword evidence="6" id="KW-0997">Cell inner membrane</keyword>
<protein>
    <recommendedName>
        <fullName evidence="3">Type II secretion system protein J</fullName>
    </recommendedName>
</protein>
<dbReference type="InterPro" id="IPR045584">
    <property type="entry name" value="Pilin-like"/>
</dbReference>
<dbReference type="PANTHER" id="PTHR39583:SF2">
    <property type="entry name" value="TYPE II SECRETION SYSTEM PROTEIN J"/>
    <property type="match status" value="1"/>
</dbReference>
<evidence type="ECO:0000256" key="2">
    <source>
        <dbReference type="ARBA" id="ARBA00011084"/>
    </source>
</evidence>
<dbReference type="Gene3D" id="2.10.70.20">
    <property type="entry name" value="gspk-gspi-gspj complex like domains"/>
    <property type="match status" value="1"/>
</dbReference>
<dbReference type="GO" id="GO:0005886">
    <property type="term" value="C:plasma membrane"/>
    <property type="evidence" value="ECO:0007669"/>
    <property type="project" value="UniProtKB-SubCell"/>
</dbReference>
<dbReference type="InterPro" id="IPR051621">
    <property type="entry name" value="T2SS_protein_J"/>
</dbReference>